<name>A0ABV9WBW6_9ACTN</name>
<comment type="caution">
    <text evidence="1">The sequence shown here is derived from an EMBL/GenBank/DDBJ whole genome shotgun (WGS) entry which is preliminary data.</text>
</comment>
<sequence length="127" mass="13364">MRLLFVGQTLWMVQPPARTPAQHLAVDRQGKARLEVPGGAANRTHQGIAISSPLVASSTWHVLLVVLGEAVDEDPSGHVSWGVAEHTLVDDEAWRSESSLDLAAANVVAIESLADAAGEAVPLACVE</sequence>
<dbReference type="Proteomes" id="UP001595912">
    <property type="component" value="Unassembled WGS sequence"/>
</dbReference>
<reference evidence="2" key="1">
    <citation type="journal article" date="2019" name="Int. J. Syst. Evol. Microbiol.">
        <title>The Global Catalogue of Microorganisms (GCM) 10K type strain sequencing project: providing services to taxonomists for standard genome sequencing and annotation.</title>
        <authorList>
            <consortium name="The Broad Institute Genomics Platform"/>
            <consortium name="The Broad Institute Genome Sequencing Center for Infectious Disease"/>
            <person name="Wu L."/>
            <person name="Ma J."/>
        </authorList>
    </citation>
    <scope>NUCLEOTIDE SEQUENCE [LARGE SCALE GENOMIC DNA]</scope>
    <source>
        <strain evidence="2">CGMCC 4.7152</strain>
    </source>
</reference>
<evidence type="ECO:0000313" key="1">
    <source>
        <dbReference type="EMBL" id="MFC5004788.1"/>
    </source>
</evidence>
<dbReference type="EMBL" id="JBHSIU010000066">
    <property type="protein sequence ID" value="MFC5004788.1"/>
    <property type="molecule type" value="Genomic_DNA"/>
</dbReference>
<accession>A0ABV9WBW6</accession>
<gene>
    <name evidence="1" type="ORF">ACFPIJ_44050</name>
</gene>
<dbReference type="RefSeq" id="WP_380124998.1">
    <property type="nucleotide sequence ID" value="NZ_JBHSIU010000066.1"/>
</dbReference>
<organism evidence="1 2">
    <name type="scientific">Dactylosporangium cerinum</name>
    <dbReference type="NCBI Taxonomy" id="1434730"/>
    <lineage>
        <taxon>Bacteria</taxon>
        <taxon>Bacillati</taxon>
        <taxon>Actinomycetota</taxon>
        <taxon>Actinomycetes</taxon>
        <taxon>Micromonosporales</taxon>
        <taxon>Micromonosporaceae</taxon>
        <taxon>Dactylosporangium</taxon>
    </lineage>
</organism>
<evidence type="ECO:0000313" key="2">
    <source>
        <dbReference type="Proteomes" id="UP001595912"/>
    </source>
</evidence>
<proteinExistence type="predicted"/>
<keyword evidence="2" id="KW-1185">Reference proteome</keyword>
<protein>
    <submittedName>
        <fullName evidence="1">Uncharacterized protein</fullName>
    </submittedName>
</protein>